<keyword evidence="2" id="KW-0472">Membrane</keyword>
<protein>
    <recommendedName>
        <fullName evidence="5">DUF5666 domain-containing protein</fullName>
    </recommendedName>
</protein>
<keyword evidence="4" id="KW-1185">Reference proteome</keyword>
<feature type="compositionally biased region" description="Gly residues" evidence="1">
    <location>
        <begin position="75"/>
        <end position="99"/>
    </location>
</feature>
<comment type="caution">
    <text evidence="3">The sequence shown here is derived from an EMBL/GenBank/DDBJ whole genome shotgun (WGS) entry which is preliminary data.</text>
</comment>
<dbReference type="Proteomes" id="UP000619260">
    <property type="component" value="Unassembled WGS sequence"/>
</dbReference>
<reference evidence="3" key="1">
    <citation type="submission" date="2021-01" db="EMBL/GenBank/DDBJ databases">
        <title>Whole genome shotgun sequence of Virgisporangium aliadipatigenens NBRC 105644.</title>
        <authorList>
            <person name="Komaki H."/>
            <person name="Tamura T."/>
        </authorList>
    </citation>
    <scope>NUCLEOTIDE SEQUENCE</scope>
    <source>
        <strain evidence="3">NBRC 105644</strain>
    </source>
</reference>
<evidence type="ECO:0000256" key="1">
    <source>
        <dbReference type="SAM" id="MobiDB-lite"/>
    </source>
</evidence>
<organism evidence="3 4">
    <name type="scientific">Virgisporangium aliadipatigenens</name>
    <dbReference type="NCBI Taxonomy" id="741659"/>
    <lineage>
        <taxon>Bacteria</taxon>
        <taxon>Bacillati</taxon>
        <taxon>Actinomycetota</taxon>
        <taxon>Actinomycetes</taxon>
        <taxon>Micromonosporales</taxon>
        <taxon>Micromonosporaceae</taxon>
        <taxon>Virgisporangium</taxon>
    </lineage>
</organism>
<gene>
    <name evidence="3" type="ORF">Val02_59810</name>
</gene>
<evidence type="ECO:0000313" key="4">
    <source>
        <dbReference type="Proteomes" id="UP000619260"/>
    </source>
</evidence>
<dbReference type="EMBL" id="BOPF01000024">
    <property type="protein sequence ID" value="GIJ49095.1"/>
    <property type="molecule type" value="Genomic_DNA"/>
</dbReference>
<evidence type="ECO:0000313" key="3">
    <source>
        <dbReference type="EMBL" id="GIJ49095.1"/>
    </source>
</evidence>
<accession>A0A8J3YSE7</accession>
<evidence type="ECO:0000256" key="2">
    <source>
        <dbReference type="SAM" id="Phobius"/>
    </source>
</evidence>
<dbReference type="RefSeq" id="WP_203902561.1">
    <property type="nucleotide sequence ID" value="NZ_BOPF01000024.1"/>
</dbReference>
<keyword evidence="2" id="KW-0812">Transmembrane</keyword>
<feature type="transmembrane region" description="Helical" evidence="2">
    <location>
        <begin position="39"/>
        <end position="57"/>
    </location>
</feature>
<dbReference type="AlphaFoldDB" id="A0A8J3YSE7"/>
<evidence type="ECO:0008006" key="5">
    <source>
        <dbReference type="Google" id="ProtNLM"/>
    </source>
</evidence>
<keyword evidence="2" id="KW-1133">Transmembrane helix</keyword>
<sequence>MKADDPVETAVLELTEDPFTDDLNAELAARRRRPAMTRLTVGLGAVALAVACFAAGAQVQKSYGTPAAASAQQGPTGGYGFPGGAPGAQGAQGGQGMRRGQGQDPGTNPSAAAGASAGAAVTGTVKLVDGTTVYVELPDGTVLTVRTSDATTVRTAQPGSLKDLTVGSTVTVDGARSGESMNATTVTRAK</sequence>
<feature type="region of interest" description="Disordered" evidence="1">
    <location>
        <begin position="67"/>
        <end position="115"/>
    </location>
</feature>
<name>A0A8J3YSE7_9ACTN</name>
<feature type="compositionally biased region" description="Low complexity" evidence="1">
    <location>
        <begin position="100"/>
        <end position="115"/>
    </location>
</feature>
<proteinExistence type="predicted"/>